<comment type="similarity">
    <text evidence="1">Belongs to the UPF0102 family.</text>
</comment>
<comment type="caution">
    <text evidence="2">The sequence shown here is derived from an EMBL/GenBank/DDBJ whole genome shotgun (WGS) entry which is preliminary data.</text>
</comment>
<gene>
    <name evidence="2" type="ORF">ATO10_04832</name>
</gene>
<evidence type="ECO:0000313" key="3">
    <source>
        <dbReference type="Proteomes" id="UP000024836"/>
    </source>
</evidence>
<evidence type="ECO:0000256" key="1">
    <source>
        <dbReference type="ARBA" id="ARBA00006738"/>
    </source>
</evidence>
<dbReference type="InterPro" id="IPR003509">
    <property type="entry name" value="UPF0102_YraN-like"/>
</dbReference>
<reference evidence="2 3" key="1">
    <citation type="submission" date="2013-04" db="EMBL/GenBank/DDBJ databases">
        <title>Shimia sp. 22II-S11-Z10 Genome Sequencing.</title>
        <authorList>
            <person name="Lai Q."/>
            <person name="Li G."/>
            <person name="Shao Z."/>
        </authorList>
    </citation>
    <scope>NUCLEOTIDE SEQUENCE [LARGE SCALE GENOMIC DNA]</scope>
    <source>
        <strain evidence="3">22II-S11-Z10</strain>
    </source>
</reference>
<dbReference type="GO" id="GO:0003676">
    <property type="term" value="F:nucleic acid binding"/>
    <property type="evidence" value="ECO:0007669"/>
    <property type="project" value="InterPro"/>
</dbReference>
<dbReference type="Proteomes" id="UP000024836">
    <property type="component" value="Unassembled WGS sequence"/>
</dbReference>
<dbReference type="AlphaFoldDB" id="A0A058ZPY2"/>
<dbReference type="eggNOG" id="COG0792">
    <property type="taxonomic scope" value="Bacteria"/>
</dbReference>
<dbReference type="InterPro" id="IPR011335">
    <property type="entry name" value="Restrct_endonuc-II-like"/>
</dbReference>
<name>A0A058ZPY2_9RHOB</name>
<dbReference type="PANTHER" id="PTHR34039:SF1">
    <property type="entry name" value="UPF0102 PROTEIN YRAN"/>
    <property type="match status" value="1"/>
</dbReference>
<evidence type="ECO:0000313" key="2">
    <source>
        <dbReference type="EMBL" id="KCV82906.1"/>
    </source>
</evidence>
<dbReference type="SUPFAM" id="SSF52980">
    <property type="entry name" value="Restriction endonuclease-like"/>
    <property type="match status" value="1"/>
</dbReference>
<proteinExistence type="inferred from homology"/>
<dbReference type="Pfam" id="PF02021">
    <property type="entry name" value="UPF0102"/>
    <property type="match status" value="1"/>
</dbReference>
<dbReference type="InterPro" id="IPR011856">
    <property type="entry name" value="tRNA_endonuc-like_dom_sf"/>
</dbReference>
<accession>A0A058ZPY2</accession>
<dbReference type="EMBL" id="AQQY01000002">
    <property type="protein sequence ID" value="KCV82906.1"/>
    <property type="molecule type" value="Genomic_DNA"/>
</dbReference>
<dbReference type="STRING" id="1461693.ATO10_04832"/>
<dbReference type="PANTHER" id="PTHR34039">
    <property type="entry name" value="UPF0102 PROTEIN YRAN"/>
    <property type="match status" value="1"/>
</dbReference>
<protein>
    <submittedName>
        <fullName evidence="2">Uncharacterized protein</fullName>
    </submittedName>
</protein>
<dbReference type="PATRIC" id="fig|1461693.3.peg.986"/>
<dbReference type="Gene3D" id="3.40.1350.10">
    <property type="match status" value="1"/>
</dbReference>
<keyword evidence="3" id="KW-1185">Reference proteome</keyword>
<sequence length="107" mass="11891">MAAESCVGREYERRGLQVLETRWRGQGGEIDLIARDRDEIVFVEVKKSKDFAGAAAKISTQQIERIFMAASEFVERLPMGQLTPMRFDAALVDGMGRVDIREGALGA</sequence>
<organism evidence="2 3">
    <name type="scientific">Actibacterium atlanticum</name>
    <dbReference type="NCBI Taxonomy" id="1461693"/>
    <lineage>
        <taxon>Bacteria</taxon>
        <taxon>Pseudomonadati</taxon>
        <taxon>Pseudomonadota</taxon>
        <taxon>Alphaproteobacteria</taxon>
        <taxon>Rhodobacterales</taxon>
        <taxon>Roseobacteraceae</taxon>
        <taxon>Actibacterium</taxon>
    </lineage>
</organism>